<reference evidence="7" key="1">
    <citation type="journal article" date="2014" name="Int. J. Syst. Evol. Microbiol.">
        <title>Complete genome of a new Firmicutes species belonging to the dominant human colonic microbiota ('Ruminococcus bicirculans') reveals two chromosomes and a selective capacity to utilize plant glucans.</title>
        <authorList>
            <consortium name="NISC Comparative Sequencing Program"/>
            <person name="Wegmann U."/>
            <person name="Louis P."/>
            <person name="Goesmann A."/>
            <person name="Henrissat B."/>
            <person name="Duncan S.H."/>
            <person name="Flint H.J."/>
        </authorList>
    </citation>
    <scope>NUCLEOTIDE SEQUENCE</scope>
    <source>
        <strain evidence="7">CGMCC 1.15644</strain>
    </source>
</reference>
<comment type="subcellular location">
    <subcellularLocation>
        <location evidence="1">Cell inner membrane</location>
        <topology evidence="1">Multi-pass membrane protein</topology>
    </subcellularLocation>
    <subcellularLocation>
        <location evidence="6">Cell membrane</location>
        <topology evidence="6">Multi-pass membrane protein</topology>
    </subcellularLocation>
</comment>
<reference evidence="8 9" key="3">
    <citation type="submission" date="2019-03" db="EMBL/GenBank/DDBJ databases">
        <title>Genomic Encyclopedia of Type Strains, Phase IV (KMG-IV): sequencing the most valuable type-strain genomes for metagenomic binning, comparative biology and taxonomic classification.</title>
        <authorList>
            <person name="Goeker M."/>
        </authorList>
    </citation>
    <scope>NUCLEOTIDE SEQUENCE [LARGE SCALE GENOMIC DNA]</scope>
    <source>
        <strain evidence="8 9">DSM 103236</strain>
    </source>
</reference>
<evidence type="ECO:0000313" key="10">
    <source>
        <dbReference type="Proteomes" id="UP000622648"/>
    </source>
</evidence>
<reference evidence="10" key="2">
    <citation type="journal article" date="2019" name="Int. J. Syst. Evol. Microbiol.">
        <title>The Global Catalogue of Microorganisms (GCM) 10K type strain sequencing project: providing services to taxonomists for standard genome sequencing and annotation.</title>
        <authorList>
            <consortium name="The Broad Institute Genomics Platform"/>
            <consortium name="The Broad Institute Genome Sequencing Center for Infectious Disease"/>
            <person name="Wu L."/>
            <person name="Ma J."/>
        </authorList>
    </citation>
    <scope>NUCLEOTIDE SEQUENCE [LARGE SCALE GENOMIC DNA]</scope>
    <source>
        <strain evidence="10">CGMCC 1.15644</strain>
    </source>
</reference>
<feature type="transmembrane region" description="Helical" evidence="6">
    <location>
        <begin position="29"/>
        <end position="49"/>
    </location>
</feature>
<protein>
    <recommendedName>
        <fullName evidence="6">Na(+)/H(+) antiporter NhaA</fullName>
    </recommendedName>
    <alternativeName>
        <fullName evidence="6">Sodium/proton antiporter NhaA</fullName>
    </alternativeName>
</protein>
<evidence type="ECO:0000256" key="6">
    <source>
        <dbReference type="HAMAP-Rule" id="MF_01844"/>
    </source>
</evidence>
<feature type="transmembrane region" description="Helical" evidence="6">
    <location>
        <begin position="199"/>
        <end position="218"/>
    </location>
</feature>
<comment type="similarity">
    <text evidence="6">Belongs to the NhaA Na(+)/H(+) (TC 2.A.33) antiporter family.</text>
</comment>
<sequence>MIYFIYSIFGDMEKSAIDKIMAPVSRFIHLEYTSGIVLLASVIVAIVWANSGYHEFYEHLWHINFSVGFDNFMLTHPLHIWINDGLMAIFFFVIGLELKREFMEGELSSLKKASLPMTAALGGMLLPALIYFAINKGTDADHGWGIPMATDIAFALALLSMASKNIPVSVKVFLSALAVADDLGAVLVIAFFYTAEINFISLAIGGGFLLVLIAGNLLGIRSSLFYLIIGIGVWIGFLLSGVHATIAGVLVAFTIPAVTKINEHIYSDNLRKLSHDFETDIPEKGSLITPKQNKTIQKVKSLSMAAETPLQTIEHALHPWVAFGIMPLFALANAGIVIGSDFFSSIINPVSIGVAAGLIIGKFIGILLFCWIMVKLKLASLPEQANWKHIAGVALLAGIGFTMSLFVSGLAFKNPVFIDQAKYGILIASVLAGLLGTVVLKRIGKSGS</sequence>
<keyword evidence="5 6" id="KW-0472">Membrane</keyword>
<evidence type="ECO:0000313" key="7">
    <source>
        <dbReference type="EMBL" id="GGE39428.1"/>
    </source>
</evidence>
<feature type="transmembrane region" description="Helical" evidence="6">
    <location>
        <begin position="225"/>
        <end position="253"/>
    </location>
</feature>
<dbReference type="HAMAP" id="MF_01844">
    <property type="entry name" value="NhaA"/>
    <property type="match status" value="1"/>
</dbReference>
<comment type="function">
    <text evidence="6">Na(+)/H(+) antiporter that extrudes sodium in exchange for external protons.</text>
</comment>
<evidence type="ECO:0000256" key="1">
    <source>
        <dbReference type="ARBA" id="ARBA00004429"/>
    </source>
</evidence>
<dbReference type="Gene3D" id="1.20.1530.10">
    <property type="entry name" value="Na+/H+ antiporter like domain"/>
    <property type="match status" value="1"/>
</dbReference>
<accession>A0A4R2H660</accession>
<dbReference type="Proteomes" id="UP000622648">
    <property type="component" value="Unassembled WGS sequence"/>
</dbReference>
<feature type="transmembrane region" description="Helical" evidence="6">
    <location>
        <begin position="317"/>
        <end position="338"/>
    </location>
</feature>
<dbReference type="PANTHER" id="PTHR30341:SF0">
    <property type="entry name" value="NA(+)_H(+) ANTIPORTER NHAA"/>
    <property type="match status" value="1"/>
</dbReference>
<dbReference type="PANTHER" id="PTHR30341">
    <property type="entry name" value="SODIUM ION/PROTON ANTIPORTER NHAA-RELATED"/>
    <property type="match status" value="1"/>
</dbReference>
<evidence type="ECO:0000313" key="9">
    <source>
        <dbReference type="Proteomes" id="UP000295684"/>
    </source>
</evidence>
<evidence type="ECO:0000256" key="3">
    <source>
        <dbReference type="ARBA" id="ARBA00022692"/>
    </source>
</evidence>
<keyword evidence="6" id="KW-0739">Sodium transport</keyword>
<keyword evidence="6" id="KW-0406">Ion transport</keyword>
<dbReference type="InterPro" id="IPR023171">
    <property type="entry name" value="Na/H_antiporter_dom_sf"/>
</dbReference>
<dbReference type="NCBIfam" id="TIGR00773">
    <property type="entry name" value="NhaA"/>
    <property type="match status" value="1"/>
</dbReference>
<dbReference type="InterPro" id="IPR004670">
    <property type="entry name" value="NhaA"/>
</dbReference>
<comment type="catalytic activity">
    <reaction evidence="6">
        <text>Na(+)(in) + 2 H(+)(out) = Na(+)(out) + 2 H(+)(in)</text>
        <dbReference type="Rhea" id="RHEA:29251"/>
        <dbReference type="ChEBI" id="CHEBI:15378"/>
        <dbReference type="ChEBI" id="CHEBI:29101"/>
    </reaction>
</comment>
<reference evidence="7" key="4">
    <citation type="submission" date="2024-05" db="EMBL/GenBank/DDBJ databases">
        <authorList>
            <person name="Sun Q."/>
            <person name="Zhou Y."/>
        </authorList>
    </citation>
    <scope>NUCLEOTIDE SEQUENCE</scope>
    <source>
        <strain evidence="7">CGMCC 1.15644</strain>
    </source>
</reference>
<keyword evidence="3 6" id="KW-0812">Transmembrane</keyword>
<keyword evidence="6" id="KW-0050">Antiport</keyword>
<dbReference type="EMBL" id="BMJO01000001">
    <property type="protein sequence ID" value="GGE39428.1"/>
    <property type="molecule type" value="Genomic_DNA"/>
</dbReference>
<evidence type="ECO:0000256" key="4">
    <source>
        <dbReference type="ARBA" id="ARBA00022989"/>
    </source>
</evidence>
<dbReference type="AlphaFoldDB" id="A0A4R2H660"/>
<dbReference type="GO" id="GO:0005886">
    <property type="term" value="C:plasma membrane"/>
    <property type="evidence" value="ECO:0007669"/>
    <property type="project" value="UniProtKB-SubCell"/>
</dbReference>
<proteinExistence type="inferred from homology"/>
<keyword evidence="10" id="KW-1185">Reference proteome</keyword>
<dbReference type="Pfam" id="PF06965">
    <property type="entry name" value="Na_H_antiport_1"/>
    <property type="match status" value="1"/>
</dbReference>
<feature type="transmembrane region" description="Helical" evidence="6">
    <location>
        <begin position="146"/>
        <end position="163"/>
    </location>
</feature>
<organism evidence="8 9">
    <name type="scientific">Pedobacter psychrotolerans</name>
    <dbReference type="NCBI Taxonomy" id="1843235"/>
    <lineage>
        <taxon>Bacteria</taxon>
        <taxon>Pseudomonadati</taxon>
        <taxon>Bacteroidota</taxon>
        <taxon>Sphingobacteriia</taxon>
        <taxon>Sphingobacteriales</taxon>
        <taxon>Sphingobacteriaceae</taxon>
        <taxon>Pedobacter</taxon>
    </lineage>
</organism>
<keyword evidence="4 6" id="KW-1133">Transmembrane helix</keyword>
<name>A0A4R2H660_9SPHI</name>
<feature type="transmembrane region" description="Helical" evidence="6">
    <location>
        <begin position="389"/>
        <end position="411"/>
    </location>
</feature>
<feature type="transmembrane region" description="Helical" evidence="6">
    <location>
        <begin position="423"/>
        <end position="443"/>
    </location>
</feature>
<feature type="transmembrane region" description="Helical" evidence="6">
    <location>
        <begin position="117"/>
        <end position="134"/>
    </location>
</feature>
<feature type="transmembrane region" description="Helical" evidence="6">
    <location>
        <begin position="78"/>
        <end position="96"/>
    </location>
</feature>
<dbReference type="GO" id="GO:0015385">
    <property type="term" value="F:sodium:proton antiporter activity"/>
    <property type="evidence" value="ECO:0007669"/>
    <property type="project" value="UniProtKB-UniRule"/>
</dbReference>
<comment type="caution">
    <text evidence="8">The sequence shown here is derived from an EMBL/GenBank/DDBJ whole genome shotgun (WGS) entry which is preliminary data.</text>
</comment>
<evidence type="ECO:0000256" key="2">
    <source>
        <dbReference type="ARBA" id="ARBA00022475"/>
    </source>
</evidence>
<dbReference type="Proteomes" id="UP000295684">
    <property type="component" value="Unassembled WGS sequence"/>
</dbReference>
<dbReference type="EMBL" id="SLWO01000007">
    <property type="protein sequence ID" value="TCO21550.1"/>
    <property type="molecule type" value="Genomic_DNA"/>
</dbReference>
<keyword evidence="6" id="KW-0813">Transport</keyword>
<dbReference type="GO" id="GO:0006885">
    <property type="term" value="P:regulation of pH"/>
    <property type="evidence" value="ECO:0007669"/>
    <property type="project" value="UniProtKB-UniRule"/>
</dbReference>
<keyword evidence="6" id="KW-0915">Sodium</keyword>
<feature type="transmembrane region" description="Helical" evidence="6">
    <location>
        <begin position="172"/>
        <end position="193"/>
    </location>
</feature>
<evidence type="ECO:0000256" key="5">
    <source>
        <dbReference type="ARBA" id="ARBA00023136"/>
    </source>
</evidence>
<gene>
    <name evidence="6 7" type="primary">nhaA</name>
    <name evidence="8" type="ORF">EV200_107144</name>
    <name evidence="7" type="ORF">GCM10011413_01360</name>
</gene>
<feature type="transmembrane region" description="Helical" evidence="6">
    <location>
        <begin position="350"/>
        <end position="374"/>
    </location>
</feature>
<evidence type="ECO:0000313" key="8">
    <source>
        <dbReference type="EMBL" id="TCO21550.1"/>
    </source>
</evidence>
<keyword evidence="2 6" id="KW-1003">Cell membrane</keyword>